<proteinExistence type="predicted"/>
<gene>
    <name evidence="1" type="ORF">D9619_003566</name>
</gene>
<dbReference type="EMBL" id="JAACJJ010000056">
    <property type="protein sequence ID" value="KAF5312516.1"/>
    <property type="molecule type" value="Genomic_DNA"/>
</dbReference>
<sequence>MKDCANMWMATAQGCCDNYMETAHGDLVQSRKLDYRSGGMSRSSAEVKCKATVAQIYFIDVTSRHWDALLHARSATQFDQDTQAQGLQGKEYLAEL</sequence>
<dbReference type="AlphaFoldDB" id="A0A8H5AX50"/>
<protein>
    <submittedName>
        <fullName evidence="1">Uncharacterized protein</fullName>
    </submittedName>
</protein>
<evidence type="ECO:0000313" key="1">
    <source>
        <dbReference type="EMBL" id="KAF5312516.1"/>
    </source>
</evidence>
<keyword evidence="2" id="KW-1185">Reference proteome</keyword>
<reference evidence="1 2" key="1">
    <citation type="journal article" date="2020" name="ISME J.">
        <title>Uncovering the hidden diversity of litter-decomposition mechanisms in mushroom-forming fungi.</title>
        <authorList>
            <person name="Floudas D."/>
            <person name="Bentzer J."/>
            <person name="Ahren D."/>
            <person name="Johansson T."/>
            <person name="Persson P."/>
            <person name="Tunlid A."/>
        </authorList>
    </citation>
    <scope>NUCLEOTIDE SEQUENCE [LARGE SCALE GENOMIC DNA]</scope>
    <source>
        <strain evidence="1 2">CBS 101986</strain>
    </source>
</reference>
<accession>A0A8H5AX50</accession>
<name>A0A8H5AX50_9AGAR</name>
<comment type="caution">
    <text evidence="1">The sequence shown here is derived from an EMBL/GenBank/DDBJ whole genome shotgun (WGS) entry which is preliminary data.</text>
</comment>
<evidence type="ECO:0000313" key="2">
    <source>
        <dbReference type="Proteomes" id="UP000567179"/>
    </source>
</evidence>
<dbReference type="Proteomes" id="UP000567179">
    <property type="component" value="Unassembled WGS sequence"/>
</dbReference>
<organism evidence="1 2">
    <name type="scientific">Psilocybe cf. subviscida</name>
    <dbReference type="NCBI Taxonomy" id="2480587"/>
    <lineage>
        <taxon>Eukaryota</taxon>
        <taxon>Fungi</taxon>
        <taxon>Dikarya</taxon>
        <taxon>Basidiomycota</taxon>
        <taxon>Agaricomycotina</taxon>
        <taxon>Agaricomycetes</taxon>
        <taxon>Agaricomycetidae</taxon>
        <taxon>Agaricales</taxon>
        <taxon>Agaricineae</taxon>
        <taxon>Strophariaceae</taxon>
        <taxon>Psilocybe</taxon>
    </lineage>
</organism>
<dbReference type="PROSITE" id="PS51257">
    <property type="entry name" value="PROKAR_LIPOPROTEIN"/>
    <property type="match status" value="1"/>
</dbReference>